<evidence type="ECO:0000256" key="1">
    <source>
        <dbReference type="ARBA" id="ARBA00023157"/>
    </source>
</evidence>
<dbReference type="SUPFAM" id="SSF50494">
    <property type="entry name" value="Trypsin-like serine proteases"/>
    <property type="match status" value="1"/>
</dbReference>
<feature type="chain" id="PRO_5046293237" evidence="4">
    <location>
        <begin position="27"/>
        <end position="378"/>
    </location>
</feature>
<dbReference type="Pfam" id="PF00084">
    <property type="entry name" value="Sushi"/>
    <property type="match status" value="1"/>
</dbReference>
<keyword evidence="8" id="KW-1185">Reference proteome</keyword>
<evidence type="ECO:0000256" key="2">
    <source>
        <dbReference type="ARBA" id="ARBA00024195"/>
    </source>
</evidence>
<feature type="domain" description="Sushi" evidence="7">
    <location>
        <begin position="31"/>
        <end position="101"/>
    </location>
</feature>
<accession>A0ABM1IGM8</accession>
<dbReference type="RefSeq" id="XP_015179365.1">
    <property type="nucleotide sequence ID" value="XM_015323879.1"/>
</dbReference>
<dbReference type="InterPro" id="IPR001254">
    <property type="entry name" value="Trypsin_dom"/>
</dbReference>
<reference evidence="9" key="1">
    <citation type="submission" date="2025-08" db="UniProtKB">
        <authorList>
            <consortium name="RefSeq"/>
        </authorList>
    </citation>
    <scope>IDENTIFICATION</scope>
    <source>
        <tissue evidence="9">Whole body</tissue>
    </source>
</reference>
<evidence type="ECO:0000259" key="5">
    <source>
        <dbReference type="PROSITE" id="PS50227"/>
    </source>
</evidence>
<dbReference type="InterPro" id="IPR043504">
    <property type="entry name" value="Peptidase_S1_PA_chymotrypsin"/>
</dbReference>
<dbReference type="PROSITE" id="PS50227">
    <property type="entry name" value="G_PROTEIN_RECEP_F2_3"/>
    <property type="match status" value="1"/>
</dbReference>
<dbReference type="InterPro" id="IPR051487">
    <property type="entry name" value="Ser/Thr_Proteases_Immune/Dev"/>
</dbReference>
<keyword evidence="4" id="KW-0732">Signal</keyword>
<comment type="similarity">
    <text evidence="2">Belongs to the peptidase S1 family. CLIP subfamily.</text>
</comment>
<gene>
    <name evidence="9" type="primary">LOC107067934</name>
</gene>
<comment type="caution">
    <text evidence="3">Lacks conserved residue(s) required for the propagation of feature annotation.</text>
</comment>
<keyword evidence="1" id="KW-1015">Disulfide bond</keyword>
<dbReference type="SUPFAM" id="SSF57535">
    <property type="entry name" value="Complement control module/SCR domain"/>
    <property type="match status" value="2"/>
</dbReference>
<sequence length="378" mass="42149">MEIVDKMCLFLIALGFFLTFIQPTSGEEKANTCLAPPEPKNGIRKLRNLETYALSDVQEGAELPIGSSLEYECNPGSQIWGSSPVICGSNGNWNNIPVCKKILCKSLVSRSVDAVCTLNGKIVSCKSPILHGTLAVLSCRYGFYEDEHDLSTRSNQVKCNERGKWEPEPMQCLSACGVVQHNIQPLTIIKVPRTENSDFPWHASLYEQKTPNGSKDFICGATIITEKLLLTAAHCVYNETNRRTQNPDKYYVAAGNTNRDYDYNQQLVEKSKVKNIYINKAYFGYEGNLAGDIAILEIETPFTFSPLLLPVCWDDTIIDSGLGKMAGFRRTISGENSFALQSATFPYVRLDQCKSLDNSIESERYKTKDKFCVGYTNG</sequence>
<dbReference type="Gene3D" id="2.40.10.10">
    <property type="entry name" value="Trypsin-like serine proteases"/>
    <property type="match status" value="2"/>
</dbReference>
<dbReference type="Pfam" id="PF00089">
    <property type="entry name" value="Trypsin"/>
    <property type="match status" value="1"/>
</dbReference>
<dbReference type="SMART" id="SM00020">
    <property type="entry name" value="Tryp_SPc"/>
    <property type="match status" value="1"/>
</dbReference>
<dbReference type="InterPro" id="IPR009003">
    <property type="entry name" value="Peptidase_S1_PA"/>
</dbReference>
<dbReference type="PROSITE" id="PS50923">
    <property type="entry name" value="SUSHI"/>
    <property type="match status" value="1"/>
</dbReference>
<dbReference type="PROSITE" id="PS00134">
    <property type="entry name" value="TRYPSIN_HIS"/>
    <property type="match status" value="1"/>
</dbReference>
<evidence type="ECO:0000256" key="3">
    <source>
        <dbReference type="PROSITE-ProRule" id="PRU00302"/>
    </source>
</evidence>
<evidence type="ECO:0000259" key="7">
    <source>
        <dbReference type="PROSITE" id="PS50923"/>
    </source>
</evidence>
<dbReference type="InterPro" id="IPR001879">
    <property type="entry name" value="GPCR_2_extracellular_dom"/>
</dbReference>
<dbReference type="InterPro" id="IPR035976">
    <property type="entry name" value="Sushi/SCR/CCP_sf"/>
</dbReference>
<evidence type="ECO:0000259" key="6">
    <source>
        <dbReference type="PROSITE" id="PS50240"/>
    </source>
</evidence>
<dbReference type="Proteomes" id="UP000694924">
    <property type="component" value="Unplaced"/>
</dbReference>
<evidence type="ECO:0000256" key="4">
    <source>
        <dbReference type="SAM" id="SignalP"/>
    </source>
</evidence>
<dbReference type="PROSITE" id="PS50240">
    <property type="entry name" value="TRYPSIN_DOM"/>
    <property type="match status" value="1"/>
</dbReference>
<dbReference type="PANTHER" id="PTHR24256">
    <property type="entry name" value="TRYPTASE-RELATED"/>
    <property type="match status" value="1"/>
</dbReference>
<feature type="domain" description="G-protein coupled receptors family 2 profile 1" evidence="5">
    <location>
        <begin position="98"/>
        <end position="180"/>
    </location>
</feature>
<proteinExistence type="inferred from homology"/>
<dbReference type="InterPro" id="IPR018114">
    <property type="entry name" value="TRYPSIN_HIS"/>
</dbReference>
<feature type="domain" description="Peptidase S1" evidence="6">
    <location>
        <begin position="188"/>
        <end position="378"/>
    </location>
</feature>
<dbReference type="CDD" id="cd00033">
    <property type="entry name" value="CCP"/>
    <property type="match status" value="2"/>
</dbReference>
<dbReference type="InterPro" id="IPR000436">
    <property type="entry name" value="Sushi_SCR_CCP_dom"/>
</dbReference>
<keyword evidence="3" id="KW-0768">Sushi</keyword>
<dbReference type="SMART" id="SM00032">
    <property type="entry name" value="CCP"/>
    <property type="match status" value="2"/>
</dbReference>
<protein>
    <submittedName>
        <fullName evidence="9">Limulus clotting factor C-like</fullName>
    </submittedName>
</protein>
<evidence type="ECO:0000313" key="9">
    <source>
        <dbReference type="RefSeq" id="XP_015179365.1"/>
    </source>
</evidence>
<name>A0ABM1IGM8_POLDO</name>
<feature type="signal peptide" evidence="4">
    <location>
        <begin position="1"/>
        <end position="26"/>
    </location>
</feature>
<evidence type="ECO:0000313" key="8">
    <source>
        <dbReference type="Proteomes" id="UP000694924"/>
    </source>
</evidence>
<dbReference type="Gene3D" id="2.10.70.10">
    <property type="entry name" value="Complement Module, domain 1"/>
    <property type="match status" value="2"/>
</dbReference>
<dbReference type="GeneID" id="107067934"/>
<organism evidence="8 9">
    <name type="scientific">Polistes dominula</name>
    <name type="common">European paper wasp</name>
    <name type="synonym">Vespa dominula</name>
    <dbReference type="NCBI Taxonomy" id="743375"/>
    <lineage>
        <taxon>Eukaryota</taxon>
        <taxon>Metazoa</taxon>
        <taxon>Ecdysozoa</taxon>
        <taxon>Arthropoda</taxon>
        <taxon>Hexapoda</taxon>
        <taxon>Insecta</taxon>
        <taxon>Pterygota</taxon>
        <taxon>Neoptera</taxon>
        <taxon>Endopterygota</taxon>
        <taxon>Hymenoptera</taxon>
        <taxon>Apocrita</taxon>
        <taxon>Aculeata</taxon>
        <taxon>Vespoidea</taxon>
        <taxon>Vespidae</taxon>
        <taxon>Polistinae</taxon>
        <taxon>Polistini</taxon>
        <taxon>Polistes</taxon>
    </lineage>
</organism>